<gene>
    <name evidence="2" type="ORF">COT98_01495</name>
</gene>
<dbReference type="Proteomes" id="UP000228900">
    <property type="component" value="Unassembled WGS sequence"/>
</dbReference>
<evidence type="ECO:0000313" key="2">
    <source>
        <dbReference type="EMBL" id="PIT95008.1"/>
    </source>
</evidence>
<dbReference type="InterPro" id="IPR036866">
    <property type="entry name" value="RibonucZ/Hydroxyglut_hydro"/>
</dbReference>
<dbReference type="PANTHER" id="PTHR30619">
    <property type="entry name" value="DNA INTERNALIZATION/COMPETENCE PROTEIN COMEC/REC2"/>
    <property type="match status" value="1"/>
</dbReference>
<protein>
    <recommendedName>
        <fullName evidence="1">Metallo-beta-lactamase domain-containing protein</fullName>
    </recommendedName>
</protein>
<proteinExistence type="predicted"/>
<dbReference type="AlphaFoldDB" id="A0A2M6WQC7"/>
<organism evidence="2 3">
    <name type="scientific">Candidatus Falkowbacteria bacterium CG10_big_fil_rev_8_21_14_0_10_39_9</name>
    <dbReference type="NCBI Taxonomy" id="1974566"/>
    <lineage>
        <taxon>Bacteria</taxon>
        <taxon>Candidatus Falkowiibacteriota</taxon>
    </lineage>
</organism>
<dbReference type="Gene3D" id="3.60.15.10">
    <property type="entry name" value="Ribonuclease Z/Hydroxyacylglutathione hydrolase-like"/>
    <property type="match status" value="1"/>
</dbReference>
<name>A0A2M6WQC7_9BACT</name>
<dbReference type="EMBL" id="PFAQ01000023">
    <property type="protein sequence ID" value="PIT95008.1"/>
    <property type="molecule type" value="Genomic_DNA"/>
</dbReference>
<dbReference type="InterPro" id="IPR001279">
    <property type="entry name" value="Metallo-B-lactamas"/>
</dbReference>
<dbReference type="Pfam" id="PF00753">
    <property type="entry name" value="Lactamase_B"/>
    <property type="match status" value="1"/>
</dbReference>
<dbReference type="SUPFAM" id="SSF56281">
    <property type="entry name" value="Metallo-hydrolase/oxidoreductase"/>
    <property type="match status" value="1"/>
</dbReference>
<dbReference type="CDD" id="cd07731">
    <property type="entry name" value="ComA-like_MBL-fold"/>
    <property type="match status" value="1"/>
</dbReference>
<evidence type="ECO:0000259" key="1">
    <source>
        <dbReference type="SMART" id="SM00849"/>
    </source>
</evidence>
<sequence>MKTKPIITTIILLALSALTLKYTTQAPLLGLEINFLDVGQGDAILIRNSGGKTILIDGGPDGLVLEKIGRILPYTDRTIDVLILTHPHADHLVGLLAILESYRVETVIYTGVNYNDPGYRYFQEIIKQKVPHIVLAETPIELDLNDDCRLNTLFPLVSLAGQDFKNINNSSIVTRLNCGNKNILLMGDAEKEVETELMDNYPNLKTSVLKLGHHGSKTASSQEFLDETSPGLAVILVGKDNKYNLPSPEVIDELQELNLKVIRTDQDGGLKMWLTKTSLSYQKSQF</sequence>
<dbReference type="SMART" id="SM00849">
    <property type="entry name" value="Lactamase_B"/>
    <property type="match status" value="1"/>
</dbReference>
<evidence type="ECO:0000313" key="3">
    <source>
        <dbReference type="Proteomes" id="UP000228900"/>
    </source>
</evidence>
<feature type="domain" description="Metallo-beta-lactamase" evidence="1">
    <location>
        <begin position="40"/>
        <end position="239"/>
    </location>
</feature>
<reference evidence="3" key="1">
    <citation type="submission" date="2017-09" db="EMBL/GenBank/DDBJ databases">
        <title>Depth-based differentiation of microbial function through sediment-hosted aquifers and enrichment of novel symbionts in the deep terrestrial subsurface.</title>
        <authorList>
            <person name="Probst A.J."/>
            <person name="Ladd B."/>
            <person name="Jarett J.K."/>
            <person name="Geller-Mcgrath D.E."/>
            <person name="Sieber C.M.K."/>
            <person name="Emerson J.B."/>
            <person name="Anantharaman K."/>
            <person name="Thomas B.C."/>
            <person name="Malmstrom R."/>
            <person name="Stieglmeier M."/>
            <person name="Klingl A."/>
            <person name="Woyke T."/>
            <person name="Ryan C.M."/>
            <person name="Banfield J.F."/>
        </authorList>
    </citation>
    <scope>NUCLEOTIDE SEQUENCE [LARGE SCALE GENOMIC DNA]</scope>
</reference>
<dbReference type="InterPro" id="IPR035681">
    <property type="entry name" value="ComA-like_MBL"/>
</dbReference>
<comment type="caution">
    <text evidence="2">The sequence shown here is derived from an EMBL/GenBank/DDBJ whole genome shotgun (WGS) entry which is preliminary data.</text>
</comment>
<accession>A0A2M6WQC7</accession>
<dbReference type="PANTHER" id="PTHR30619:SF1">
    <property type="entry name" value="RECOMBINATION PROTEIN 2"/>
    <property type="match status" value="1"/>
</dbReference>
<dbReference type="InterPro" id="IPR052159">
    <property type="entry name" value="Competence_DNA_uptake"/>
</dbReference>